<dbReference type="InterPro" id="IPR002060">
    <property type="entry name" value="Squ/phyt_synthse"/>
</dbReference>
<dbReference type="CDD" id="cd00683">
    <property type="entry name" value="Trans_IPPS_HH"/>
    <property type="match status" value="1"/>
</dbReference>
<keyword evidence="3" id="KW-1185">Reference proteome</keyword>
<dbReference type="Proteomes" id="UP001324380">
    <property type="component" value="Chromosome"/>
</dbReference>
<dbReference type="GO" id="GO:0016740">
    <property type="term" value="F:transferase activity"/>
    <property type="evidence" value="ECO:0007669"/>
    <property type="project" value="UniProtKB-KW"/>
</dbReference>
<dbReference type="SFLD" id="SFLDG01018">
    <property type="entry name" value="Squalene/Phytoene_Synthase_Lik"/>
    <property type="match status" value="1"/>
</dbReference>
<reference evidence="2 3" key="1">
    <citation type="submission" date="2023-11" db="EMBL/GenBank/DDBJ databases">
        <title>Analysis of the Genomes of Mucilaginibacter gossypii cycad 4 and M. sabulilitoris SNA2: microbes with the potential for plant growth promotion.</title>
        <authorList>
            <person name="Hirsch A.M."/>
            <person name="Humm E."/>
            <person name="Rubbi M."/>
            <person name="Del Vecchio G."/>
            <person name="Ha S.M."/>
            <person name="Pellegrini M."/>
            <person name="Gunsalus R.P."/>
        </authorList>
    </citation>
    <scope>NUCLEOTIDE SEQUENCE [LARGE SCALE GENOMIC DNA]</scope>
    <source>
        <strain evidence="2 3">SNA2</strain>
    </source>
</reference>
<dbReference type="SUPFAM" id="SSF48576">
    <property type="entry name" value="Terpenoid synthases"/>
    <property type="match status" value="1"/>
</dbReference>
<dbReference type="PROSITE" id="PS01045">
    <property type="entry name" value="SQUALEN_PHYTOEN_SYN_2"/>
    <property type="match status" value="1"/>
</dbReference>
<evidence type="ECO:0000313" key="3">
    <source>
        <dbReference type="Proteomes" id="UP001324380"/>
    </source>
</evidence>
<evidence type="ECO:0000256" key="1">
    <source>
        <dbReference type="ARBA" id="ARBA00022679"/>
    </source>
</evidence>
<keyword evidence="1 2" id="KW-0808">Transferase</keyword>
<dbReference type="InterPro" id="IPR044843">
    <property type="entry name" value="Trans_IPPS_bact-type"/>
</dbReference>
<gene>
    <name evidence="2" type="ORF">SNE25_06680</name>
</gene>
<dbReference type="SFLD" id="SFLDS00005">
    <property type="entry name" value="Isoprenoid_Synthase_Type_I"/>
    <property type="match status" value="1"/>
</dbReference>
<dbReference type="SFLD" id="SFLDG01212">
    <property type="entry name" value="Phytoene_synthase_like"/>
    <property type="match status" value="1"/>
</dbReference>
<accession>A0ABZ0TUT8</accession>
<evidence type="ECO:0000313" key="2">
    <source>
        <dbReference type="EMBL" id="WPU95210.1"/>
    </source>
</evidence>
<dbReference type="InterPro" id="IPR033904">
    <property type="entry name" value="Trans_IPPS_HH"/>
</dbReference>
<dbReference type="EC" id="2.5.1.-" evidence="2"/>
<protein>
    <submittedName>
        <fullName evidence="2">Phytoene/squalene synthase family protein</fullName>
        <ecNumber evidence="2">2.5.1.-</ecNumber>
    </submittedName>
</protein>
<dbReference type="EMBL" id="CP139558">
    <property type="protein sequence ID" value="WPU95210.1"/>
    <property type="molecule type" value="Genomic_DNA"/>
</dbReference>
<dbReference type="RefSeq" id="WP_321564322.1">
    <property type="nucleotide sequence ID" value="NZ_CP139558.1"/>
</dbReference>
<dbReference type="Gene3D" id="1.10.600.10">
    <property type="entry name" value="Farnesyl Diphosphate Synthase"/>
    <property type="match status" value="1"/>
</dbReference>
<organism evidence="2 3">
    <name type="scientific">Mucilaginibacter sabulilitoris</name>
    <dbReference type="NCBI Taxonomy" id="1173583"/>
    <lineage>
        <taxon>Bacteria</taxon>
        <taxon>Pseudomonadati</taxon>
        <taxon>Bacteroidota</taxon>
        <taxon>Sphingobacteriia</taxon>
        <taxon>Sphingobacteriales</taxon>
        <taxon>Sphingobacteriaceae</taxon>
        <taxon>Mucilaginibacter</taxon>
    </lineage>
</organism>
<dbReference type="PANTHER" id="PTHR31480">
    <property type="entry name" value="BIFUNCTIONAL LYCOPENE CYCLASE/PHYTOENE SYNTHASE"/>
    <property type="match status" value="1"/>
</dbReference>
<proteinExistence type="predicted"/>
<name>A0ABZ0TUT8_9SPHI</name>
<dbReference type="Pfam" id="PF00494">
    <property type="entry name" value="SQS_PSY"/>
    <property type="match status" value="1"/>
</dbReference>
<dbReference type="InterPro" id="IPR019845">
    <property type="entry name" value="Squalene/phytoene_synthase_CS"/>
</dbReference>
<dbReference type="InterPro" id="IPR008949">
    <property type="entry name" value="Isoprenoid_synthase_dom_sf"/>
</dbReference>
<sequence length="278" mass="32501">MMTLYNETCFECSKLITNKYSTSFSLGIKAFDKGYRYPIYAIYGFVRYADEIVDTFHEHDKQRLISDFRSETFKAISEGISLNPVVHAFQQVVNKYSIEHDLIDAFLRSMEMDLDMKAYNDVCYKNYIYGSAEAIGLMCLRVFTNNNHEQYEALLHQARSLGSAFQKVNFLRDVKADFQERGRTYFPNIDFNNFTETDKRIIEADIKNDFDNAFEGIKRLPAGTRLGVYIAYVYYLQLFKKISYTPANVILQKRIRISDTRKMSLYVKAVLQQKLNVI</sequence>